<dbReference type="EC" id="3.6.3.14" evidence="1"/>
<gene>
    <name evidence="1" type="ORF">glysoja_039956</name>
</gene>
<dbReference type="GO" id="GO:0016787">
    <property type="term" value="F:hydrolase activity"/>
    <property type="evidence" value="ECO:0007669"/>
    <property type="project" value="UniProtKB-KW"/>
</dbReference>
<organism evidence="1">
    <name type="scientific">Glycine soja</name>
    <name type="common">Wild soybean</name>
    <dbReference type="NCBI Taxonomy" id="3848"/>
    <lineage>
        <taxon>Eukaryota</taxon>
        <taxon>Viridiplantae</taxon>
        <taxon>Streptophyta</taxon>
        <taxon>Embryophyta</taxon>
        <taxon>Tracheophyta</taxon>
        <taxon>Spermatophyta</taxon>
        <taxon>Magnoliopsida</taxon>
        <taxon>eudicotyledons</taxon>
        <taxon>Gunneridae</taxon>
        <taxon>Pentapetalae</taxon>
        <taxon>rosids</taxon>
        <taxon>fabids</taxon>
        <taxon>Fabales</taxon>
        <taxon>Fabaceae</taxon>
        <taxon>Papilionoideae</taxon>
        <taxon>50 kb inversion clade</taxon>
        <taxon>NPAAA clade</taxon>
        <taxon>indigoferoid/millettioid clade</taxon>
        <taxon>Phaseoleae</taxon>
        <taxon>Glycine</taxon>
        <taxon>Glycine subgen. Soja</taxon>
    </lineage>
</organism>
<protein>
    <submittedName>
        <fullName evidence="1">ATP synthase epsilon chain, chloroplastic</fullName>
        <ecNumber evidence="1">3.6.3.14</ecNumber>
    </submittedName>
</protein>
<sequence>MVLMANFATINNNGITVLVDDAEKGSDIDPQQALETLHFLTIVDHKCLSSFKIIHLPPTFQSSHATMNAPHSLSHSTSRQLQRFGKASHHVFINCYLNPIAHAKIKLFGDTPFPVFNTILLLIENTSSPRHYQHELTIINCFQHYKSFVTFSCISFHQLLPTKHTLIRSPIIYKFVVAFHNDK</sequence>
<dbReference type="Proteomes" id="UP000053555">
    <property type="component" value="Unassembled WGS sequence"/>
</dbReference>
<reference evidence="1" key="1">
    <citation type="submission" date="2014-07" db="EMBL/GenBank/DDBJ databases">
        <title>Identification of a novel salt tolerance gene in wild soybean by whole-genome sequencing.</title>
        <authorList>
            <person name="Lam H.-M."/>
            <person name="Qi X."/>
            <person name="Li M.-W."/>
            <person name="Liu X."/>
            <person name="Xie M."/>
            <person name="Ni M."/>
            <person name="Xu X."/>
        </authorList>
    </citation>
    <scope>NUCLEOTIDE SEQUENCE [LARGE SCALE GENOMIC DNA]</scope>
    <source>
        <tissue evidence="1">Root</tissue>
    </source>
</reference>
<proteinExistence type="predicted"/>
<accession>A0A0B2S7K8</accession>
<dbReference type="AlphaFoldDB" id="A0A0B2S7K8"/>
<keyword evidence="1" id="KW-0378">Hydrolase</keyword>
<name>A0A0B2S7K8_GLYSO</name>
<dbReference type="EMBL" id="KN645855">
    <property type="protein sequence ID" value="KHN40239.1"/>
    <property type="molecule type" value="Genomic_DNA"/>
</dbReference>
<evidence type="ECO:0000313" key="1">
    <source>
        <dbReference type="EMBL" id="KHN40239.1"/>
    </source>
</evidence>